<dbReference type="EMBL" id="JAINUG010000054">
    <property type="protein sequence ID" value="KAJ8404412.1"/>
    <property type="molecule type" value="Genomic_DNA"/>
</dbReference>
<name>A0AAD7WPE2_9TELE</name>
<feature type="compositionally biased region" description="Low complexity" evidence="1">
    <location>
        <begin position="105"/>
        <end position="117"/>
    </location>
</feature>
<gene>
    <name evidence="2" type="ORF">AAFF_G00341850</name>
</gene>
<dbReference type="AlphaFoldDB" id="A0AAD7WPE2"/>
<proteinExistence type="predicted"/>
<evidence type="ECO:0000256" key="1">
    <source>
        <dbReference type="SAM" id="MobiDB-lite"/>
    </source>
</evidence>
<sequence>MFRRFASRHAKVWAAETLSRRKTHIGQTAAVSQHFCQSCGRGGTGTLDTEGSKSAESLRRRPGCGSRSDGRGRRSHLKSKIKAGDRHTSRPQLTFPSPPFHRADPSAALSPAAGASPRDPALRSSDLASPRGADVAARACAIKTSPPTNRPAPQHSGRRMTPIDGPRILQPLSSAKTDGSMELQLWRAMCGRQMEKIGVKPGLVRGGRGEIASIPAPGGWWSFDSPAVPTLGAAEVGDEASHFLEDPKAGVGWVSRTTHPADPLELSRCGSGGVRAGAPAWGADSGAATSVSVHAPGHSGRGGGGVEGGRKRARCALALGLIYSLGT</sequence>
<protein>
    <submittedName>
        <fullName evidence="2">Uncharacterized protein</fullName>
    </submittedName>
</protein>
<feature type="region of interest" description="Disordered" evidence="1">
    <location>
        <begin position="43"/>
        <end position="168"/>
    </location>
</feature>
<comment type="caution">
    <text evidence="2">The sequence shown here is derived from an EMBL/GenBank/DDBJ whole genome shotgun (WGS) entry which is preliminary data.</text>
</comment>
<feature type="region of interest" description="Disordered" evidence="1">
    <location>
        <begin position="285"/>
        <end position="307"/>
    </location>
</feature>
<accession>A0AAD7WPE2</accession>
<reference evidence="2" key="1">
    <citation type="journal article" date="2023" name="Science">
        <title>Genome structures resolve the early diversification of teleost fishes.</title>
        <authorList>
            <person name="Parey E."/>
            <person name="Louis A."/>
            <person name="Montfort J."/>
            <person name="Bouchez O."/>
            <person name="Roques C."/>
            <person name="Iampietro C."/>
            <person name="Lluch J."/>
            <person name="Castinel A."/>
            <person name="Donnadieu C."/>
            <person name="Desvignes T."/>
            <person name="Floi Bucao C."/>
            <person name="Jouanno E."/>
            <person name="Wen M."/>
            <person name="Mejri S."/>
            <person name="Dirks R."/>
            <person name="Jansen H."/>
            <person name="Henkel C."/>
            <person name="Chen W.J."/>
            <person name="Zahm M."/>
            <person name="Cabau C."/>
            <person name="Klopp C."/>
            <person name="Thompson A.W."/>
            <person name="Robinson-Rechavi M."/>
            <person name="Braasch I."/>
            <person name="Lecointre G."/>
            <person name="Bobe J."/>
            <person name="Postlethwait J.H."/>
            <person name="Berthelot C."/>
            <person name="Roest Crollius H."/>
            <person name="Guiguen Y."/>
        </authorList>
    </citation>
    <scope>NUCLEOTIDE SEQUENCE</scope>
    <source>
        <strain evidence="2">NC1722</strain>
    </source>
</reference>
<evidence type="ECO:0000313" key="2">
    <source>
        <dbReference type="EMBL" id="KAJ8404412.1"/>
    </source>
</evidence>
<keyword evidence="3" id="KW-1185">Reference proteome</keyword>
<feature type="compositionally biased region" description="Basic and acidic residues" evidence="1">
    <location>
        <begin position="50"/>
        <end position="59"/>
    </location>
</feature>
<evidence type="ECO:0000313" key="3">
    <source>
        <dbReference type="Proteomes" id="UP001221898"/>
    </source>
</evidence>
<organism evidence="2 3">
    <name type="scientific">Aldrovandia affinis</name>
    <dbReference type="NCBI Taxonomy" id="143900"/>
    <lineage>
        <taxon>Eukaryota</taxon>
        <taxon>Metazoa</taxon>
        <taxon>Chordata</taxon>
        <taxon>Craniata</taxon>
        <taxon>Vertebrata</taxon>
        <taxon>Euteleostomi</taxon>
        <taxon>Actinopterygii</taxon>
        <taxon>Neopterygii</taxon>
        <taxon>Teleostei</taxon>
        <taxon>Notacanthiformes</taxon>
        <taxon>Halosauridae</taxon>
        <taxon>Aldrovandia</taxon>
    </lineage>
</organism>
<dbReference type="Proteomes" id="UP001221898">
    <property type="component" value="Unassembled WGS sequence"/>
</dbReference>